<organism evidence="7 8">
    <name type="scientific">Dreissena polymorpha</name>
    <name type="common">Zebra mussel</name>
    <name type="synonym">Mytilus polymorpha</name>
    <dbReference type="NCBI Taxonomy" id="45954"/>
    <lineage>
        <taxon>Eukaryota</taxon>
        <taxon>Metazoa</taxon>
        <taxon>Spiralia</taxon>
        <taxon>Lophotrochozoa</taxon>
        <taxon>Mollusca</taxon>
        <taxon>Bivalvia</taxon>
        <taxon>Autobranchia</taxon>
        <taxon>Heteroconchia</taxon>
        <taxon>Euheterodonta</taxon>
        <taxon>Imparidentia</taxon>
        <taxon>Neoheterodontei</taxon>
        <taxon>Myida</taxon>
        <taxon>Dreissenoidea</taxon>
        <taxon>Dreissenidae</taxon>
        <taxon>Dreissena</taxon>
    </lineage>
</organism>
<feature type="transmembrane region" description="Helical" evidence="5">
    <location>
        <begin position="65"/>
        <end position="88"/>
    </location>
</feature>
<keyword evidence="2 5" id="KW-0812">Transmembrane</keyword>
<keyword evidence="8" id="KW-1185">Reference proteome</keyword>
<dbReference type="PANTHER" id="PTHR19229:SF250">
    <property type="entry name" value="ABC TRANSPORTER DOMAIN-CONTAINING PROTEIN-RELATED"/>
    <property type="match status" value="1"/>
</dbReference>
<dbReference type="GO" id="GO:0005319">
    <property type="term" value="F:lipid transporter activity"/>
    <property type="evidence" value="ECO:0007669"/>
    <property type="project" value="TreeGrafter"/>
</dbReference>
<evidence type="ECO:0000256" key="2">
    <source>
        <dbReference type="ARBA" id="ARBA00022692"/>
    </source>
</evidence>
<comment type="subcellular location">
    <subcellularLocation>
        <location evidence="1">Membrane</location>
        <topology evidence="1">Multi-pass membrane protein</topology>
    </subcellularLocation>
</comment>
<dbReference type="PANTHER" id="PTHR19229">
    <property type="entry name" value="ATP-BINDING CASSETTE TRANSPORTER SUBFAMILY A ABCA"/>
    <property type="match status" value="1"/>
</dbReference>
<evidence type="ECO:0000256" key="5">
    <source>
        <dbReference type="SAM" id="Phobius"/>
    </source>
</evidence>
<evidence type="ECO:0000256" key="4">
    <source>
        <dbReference type="ARBA" id="ARBA00023136"/>
    </source>
</evidence>
<evidence type="ECO:0000313" key="7">
    <source>
        <dbReference type="EMBL" id="KAH3733603.1"/>
    </source>
</evidence>
<reference evidence="7" key="1">
    <citation type="journal article" date="2019" name="bioRxiv">
        <title>The Genome of the Zebra Mussel, Dreissena polymorpha: A Resource for Invasive Species Research.</title>
        <authorList>
            <person name="McCartney M.A."/>
            <person name="Auch B."/>
            <person name="Kono T."/>
            <person name="Mallez S."/>
            <person name="Zhang Y."/>
            <person name="Obille A."/>
            <person name="Becker A."/>
            <person name="Abrahante J.E."/>
            <person name="Garbe J."/>
            <person name="Badalamenti J.P."/>
            <person name="Herman A."/>
            <person name="Mangelson H."/>
            <person name="Liachko I."/>
            <person name="Sullivan S."/>
            <person name="Sone E.D."/>
            <person name="Koren S."/>
            <person name="Silverstein K.A.T."/>
            <person name="Beckman K.B."/>
            <person name="Gohl D.M."/>
        </authorList>
    </citation>
    <scope>NUCLEOTIDE SEQUENCE</scope>
    <source>
        <strain evidence="7">Duluth1</strain>
        <tissue evidence="7">Whole animal</tissue>
    </source>
</reference>
<evidence type="ECO:0000256" key="3">
    <source>
        <dbReference type="ARBA" id="ARBA00022989"/>
    </source>
</evidence>
<dbReference type="Pfam" id="PF12698">
    <property type="entry name" value="ABC2_membrane_3"/>
    <property type="match status" value="1"/>
</dbReference>
<evidence type="ECO:0000259" key="6">
    <source>
        <dbReference type="Pfam" id="PF12698"/>
    </source>
</evidence>
<proteinExistence type="predicted"/>
<keyword evidence="4 5" id="KW-0472">Membrane</keyword>
<reference evidence="7" key="2">
    <citation type="submission" date="2020-11" db="EMBL/GenBank/DDBJ databases">
        <authorList>
            <person name="McCartney M.A."/>
            <person name="Auch B."/>
            <person name="Kono T."/>
            <person name="Mallez S."/>
            <person name="Becker A."/>
            <person name="Gohl D.M."/>
            <person name="Silverstein K.A.T."/>
            <person name="Koren S."/>
            <person name="Bechman K.B."/>
            <person name="Herman A."/>
            <person name="Abrahante J.E."/>
            <person name="Garbe J."/>
        </authorList>
    </citation>
    <scope>NUCLEOTIDE SEQUENCE</scope>
    <source>
        <strain evidence="7">Duluth1</strain>
        <tissue evidence="7">Whole animal</tissue>
    </source>
</reference>
<dbReference type="InterPro" id="IPR026082">
    <property type="entry name" value="ABCA"/>
</dbReference>
<gene>
    <name evidence="7" type="ORF">DPMN_040034</name>
</gene>
<comment type="caution">
    <text evidence="7">The sequence shown here is derived from an EMBL/GenBank/DDBJ whole genome shotgun (WGS) entry which is preliminary data.</text>
</comment>
<dbReference type="EMBL" id="JAIWYP010000011">
    <property type="protein sequence ID" value="KAH3733603.1"/>
    <property type="molecule type" value="Genomic_DNA"/>
</dbReference>
<keyword evidence="3 5" id="KW-1133">Transmembrane helix</keyword>
<dbReference type="Proteomes" id="UP000828390">
    <property type="component" value="Unassembled WGS sequence"/>
</dbReference>
<feature type="transmembrane region" description="Helical" evidence="5">
    <location>
        <begin position="176"/>
        <end position="201"/>
    </location>
</feature>
<evidence type="ECO:0000256" key="1">
    <source>
        <dbReference type="ARBA" id="ARBA00004141"/>
    </source>
</evidence>
<dbReference type="GO" id="GO:0140359">
    <property type="term" value="F:ABC-type transporter activity"/>
    <property type="evidence" value="ECO:0007669"/>
    <property type="project" value="InterPro"/>
</dbReference>
<evidence type="ECO:0000313" key="8">
    <source>
        <dbReference type="Proteomes" id="UP000828390"/>
    </source>
</evidence>
<sequence>MAWYNNKGYHAMPVYLNTLNNAILRANLPKHKGHPAAYGITVTNHPMNQTNNVLNMDFILQGADVLIAIFIIAAMSFVPASFVVFLVYERGTKAKHLQFVSGLNPIIYWLANYVWDMCNYVIPAMCIIVILLAFQIPAYISSTNFPSVIALFFLYGWSMTPVMYPASFFFKEPSAAYIFLIVINLFTGITCIICSFLFELFSYDKALERVHVVMQDIFLVFPNYCLGRGLMDIAFNQYKNEFYFKTGQYDQIQSPMRWDLAS</sequence>
<dbReference type="AlphaFoldDB" id="A0A9D4CUA8"/>
<protein>
    <recommendedName>
        <fullName evidence="6">ABC-2 type transporter transmembrane domain-containing protein</fullName>
    </recommendedName>
</protein>
<feature type="domain" description="ABC-2 type transporter transmembrane" evidence="6">
    <location>
        <begin position="2"/>
        <end position="237"/>
    </location>
</feature>
<name>A0A9D4CUA8_DREPO</name>
<dbReference type="GO" id="GO:0016020">
    <property type="term" value="C:membrane"/>
    <property type="evidence" value="ECO:0007669"/>
    <property type="project" value="UniProtKB-SubCell"/>
</dbReference>
<accession>A0A9D4CUA8</accession>
<feature type="transmembrane region" description="Helical" evidence="5">
    <location>
        <begin position="148"/>
        <end position="170"/>
    </location>
</feature>
<dbReference type="InterPro" id="IPR013525">
    <property type="entry name" value="ABC2_TM"/>
</dbReference>
<feature type="transmembrane region" description="Helical" evidence="5">
    <location>
        <begin position="121"/>
        <end position="141"/>
    </location>
</feature>